<dbReference type="EMBL" id="OD566568">
    <property type="protein sequence ID" value="CAD7444251.1"/>
    <property type="molecule type" value="Genomic_DNA"/>
</dbReference>
<accession>A0A7R9F017</accession>
<dbReference type="AlphaFoldDB" id="A0A7R9F017"/>
<proteinExistence type="predicted"/>
<sequence length="182" mass="21238">MVMYKVAGKLWEERMKVGLCKYSDFELRAKLVLKARDRKFCWLNRQETFVWAEREDYVVVPDDDIVKTLDEPLTSNNKLSLLQLPDSPEADVTTRRVGEHAHGFTFTSSHHRDHQALVDKKEKNIESISKLEQKIAQTKLKVEEETAVFKSRAQFYTERYDEYKAKVGNFISFLDGTDVITT</sequence>
<organism evidence="1">
    <name type="scientific">Timema bartmani</name>
    <dbReference type="NCBI Taxonomy" id="61472"/>
    <lineage>
        <taxon>Eukaryota</taxon>
        <taxon>Metazoa</taxon>
        <taxon>Ecdysozoa</taxon>
        <taxon>Arthropoda</taxon>
        <taxon>Hexapoda</taxon>
        <taxon>Insecta</taxon>
        <taxon>Pterygota</taxon>
        <taxon>Neoptera</taxon>
        <taxon>Polyneoptera</taxon>
        <taxon>Phasmatodea</taxon>
        <taxon>Timematodea</taxon>
        <taxon>Timematoidea</taxon>
        <taxon>Timematidae</taxon>
        <taxon>Timema</taxon>
    </lineage>
</organism>
<evidence type="ECO:0000313" key="1">
    <source>
        <dbReference type="EMBL" id="CAD7444251.1"/>
    </source>
</evidence>
<gene>
    <name evidence="1" type="ORF">TBIB3V08_LOCUS6634</name>
</gene>
<reference evidence="1" key="1">
    <citation type="submission" date="2020-11" db="EMBL/GenBank/DDBJ databases">
        <authorList>
            <person name="Tran Van P."/>
        </authorList>
    </citation>
    <scope>NUCLEOTIDE SEQUENCE</scope>
</reference>
<name>A0A7R9F017_9NEOP</name>
<protein>
    <submittedName>
        <fullName evidence="1">Uncharacterized protein</fullName>
    </submittedName>
</protein>